<dbReference type="Gene3D" id="1.10.600.10">
    <property type="entry name" value="Farnesyl Diphosphate Synthase"/>
    <property type="match status" value="1"/>
</dbReference>
<protein>
    <submittedName>
        <fullName evidence="7">Polyprenyl synthetase family protein</fullName>
    </submittedName>
</protein>
<accession>A0A942SXR4</accession>
<dbReference type="Pfam" id="PF00348">
    <property type="entry name" value="polyprenyl_synt"/>
    <property type="match status" value="1"/>
</dbReference>
<dbReference type="InterPro" id="IPR033749">
    <property type="entry name" value="Polyprenyl_synt_CS"/>
</dbReference>
<dbReference type="InterPro" id="IPR008949">
    <property type="entry name" value="Isoprenoid_synthase_dom_sf"/>
</dbReference>
<dbReference type="SUPFAM" id="SSF48576">
    <property type="entry name" value="Terpenoid synthases"/>
    <property type="match status" value="1"/>
</dbReference>
<dbReference type="InterPro" id="IPR000092">
    <property type="entry name" value="Polyprenyl_synt"/>
</dbReference>
<gene>
    <name evidence="7" type="ORF">KHB02_12620</name>
</gene>
<proteinExistence type="inferred from homology"/>
<evidence type="ECO:0000256" key="3">
    <source>
        <dbReference type="ARBA" id="ARBA00022679"/>
    </source>
</evidence>
<evidence type="ECO:0000256" key="6">
    <source>
        <dbReference type="RuleBase" id="RU004466"/>
    </source>
</evidence>
<evidence type="ECO:0000256" key="4">
    <source>
        <dbReference type="ARBA" id="ARBA00022723"/>
    </source>
</evidence>
<dbReference type="PANTHER" id="PTHR12001">
    <property type="entry name" value="GERANYLGERANYL PYROPHOSPHATE SYNTHASE"/>
    <property type="match status" value="1"/>
</dbReference>
<dbReference type="PROSITE" id="PS00723">
    <property type="entry name" value="POLYPRENYL_SYNTHASE_1"/>
    <property type="match status" value="1"/>
</dbReference>
<dbReference type="PROSITE" id="PS00444">
    <property type="entry name" value="POLYPRENYL_SYNTHASE_2"/>
    <property type="match status" value="1"/>
</dbReference>
<keyword evidence="3 6" id="KW-0808">Transferase</keyword>
<dbReference type="AlphaFoldDB" id="A0A942SXR4"/>
<organism evidence="7">
    <name type="scientific">Neobacillus citreus</name>
    <dbReference type="NCBI Taxonomy" id="2833578"/>
    <lineage>
        <taxon>Bacteria</taxon>
        <taxon>Bacillati</taxon>
        <taxon>Bacillota</taxon>
        <taxon>Bacilli</taxon>
        <taxon>Bacillales</taxon>
        <taxon>Bacillaceae</taxon>
        <taxon>Neobacillus</taxon>
    </lineage>
</organism>
<evidence type="ECO:0000313" key="7">
    <source>
        <dbReference type="EMBL" id="MBS4182232.1"/>
    </source>
</evidence>
<comment type="similarity">
    <text evidence="2 6">Belongs to the FPP/GGPP synthase family.</text>
</comment>
<evidence type="ECO:0000256" key="2">
    <source>
        <dbReference type="ARBA" id="ARBA00006706"/>
    </source>
</evidence>
<evidence type="ECO:0000256" key="1">
    <source>
        <dbReference type="ARBA" id="ARBA00001946"/>
    </source>
</evidence>
<dbReference type="EMBL" id="JAGYPE010000002">
    <property type="protein sequence ID" value="MBS4182232.1"/>
    <property type="molecule type" value="Genomic_DNA"/>
</dbReference>
<keyword evidence="4" id="KW-0479">Metal-binding</keyword>
<dbReference type="CDD" id="cd00685">
    <property type="entry name" value="Trans_IPPS_HT"/>
    <property type="match status" value="1"/>
</dbReference>
<comment type="cofactor">
    <cofactor evidence="1">
        <name>Mg(2+)</name>
        <dbReference type="ChEBI" id="CHEBI:18420"/>
    </cofactor>
</comment>
<evidence type="ECO:0000256" key="5">
    <source>
        <dbReference type="ARBA" id="ARBA00022842"/>
    </source>
</evidence>
<sequence>MSEEAATVAQIDLALVDDCLERFFAVSSARAQRFGAPNEELWRVLRRASMGGKRFRPRMVLTAYVGLGGTDVHAAANVAAAYELLHTALVVHDDVIDRDWSRRGEPNVAGSFRDTATTGGLPLPTAEHRGTSAAVIAGDLALAGAPRFIESSGVTGDRRSRLLELFDDAVFASAAGEMADVDLALGVMPTVDEILAMERAKTSVYSFEAPLQSGAVLAGAPEPVVQALGAFGREIGIAYQIVDDLLGVFGSEAETGKSVLGDLREGKRTMLIAYAATTDCWPDIAPYLGDPQLTEERAAELRATLITCGARDAALDRIAEHVALARAELAALPYDLADRLEGLVTELVERVR</sequence>
<comment type="caution">
    <text evidence="7">The sequence shown here is derived from an EMBL/GenBank/DDBJ whole genome shotgun (WGS) entry which is preliminary data.</text>
</comment>
<dbReference type="GO" id="GO:0004659">
    <property type="term" value="F:prenyltransferase activity"/>
    <property type="evidence" value="ECO:0007669"/>
    <property type="project" value="InterPro"/>
</dbReference>
<name>A0A942SXR4_9BACI</name>
<keyword evidence="5" id="KW-0460">Magnesium</keyword>
<reference evidence="7" key="1">
    <citation type="submission" date="2021-05" db="EMBL/GenBank/DDBJ databases">
        <title>Novel Bacillus species.</title>
        <authorList>
            <person name="Liu G."/>
        </authorList>
    </citation>
    <scope>NUCLEOTIDE SEQUENCE</scope>
    <source>
        <strain evidence="7">FJAT-50051</strain>
    </source>
</reference>
<dbReference type="GO" id="GO:0008299">
    <property type="term" value="P:isoprenoid biosynthetic process"/>
    <property type="evidence" value="ECO:0007669"/>
    <property type="project" value="InterPro"/>
</dbReference>
<dbReference type="SFLD" id="SFLDS00005">
    <property type="entry name" value="Isoprenoid_Synthase_Type_I"/>
    <property type="match status" value="1"/>
</dbReference>
<dbReference type="GO" id="GO:0046872">
    <property type="term" value="F:metal ion binding"/>
    <property type="evidence" value="ECO:0007669"/>
    <property type="project" value="UniProtKB-KW"/>
</dbReference>
<dbReference type="PANTHER" id="PTHR12001:SF85">
    <property type="entry name" value="SHORT CHAIN ISOPRENYL DIPHOSPHATE SYNTHASE"/>
    <property type="match status" value="1"/>
</dbReference>